<dbReference type="AlphaFoldDB" id="A0A2K9DGD2"/>
<evidence type="ECO:0000259" key="1">
    <source>
        <dbReference type="PROSITE" id="PS51746"/>
    </source>
</evidence>
<evidence type="ECO:0000313" key="3">
    <source>
        <dbReference type="Proteomes" id="UP000233276"/>
    </source>
</evidence>
<sequence>MTALSLRAGVSSDVGGYRDANQDAAFVASWGVGVADGVGGGPAGDLASAAFLHRLVAGGAILEDADELTARVRIANWDLGAHVRRDPSLAGMATTFTGLWFGRGGALLLAHTGDSRGYLLREGHLIRQTRDDSFVQVLVDQGIVREEDAMTHPRRNIITASLRGEPSDLVRVSERIAVRGDRWLLCSDGVSDYLPDDAIADILRTVTRPQTAAETVVAASLQAGSRDNVTAVVADVAKGAPRGERPSFAGAAADRFAEGIDTLAG</sequence>
<gene>
    <name evidence="2" type="ORF">CXR34_11625</name>
</gene>
<dbReference type="Gene3D" id="3.60.40.10">
    <property type="entry name" value="PPM-type phosphatase domain"/>
    <property type="match status" value="1"/>
</dbReference>
<dbReference type="InterPro" id="IPR001932">
    <property type="entry name" value="PPM-type_phosphatase-like_dom"/>
</dbReference>
<dbReference type="KEGG" id="mhos:CXR34_11625"/>
<dbReference type="EMBL" id="CP025299">
    <property type="protein sequence ID" value="AUG30029.1"/>
    <property type="molecule type" value="Genomic_DNA"/>
</dbReference>
<proteinExistence type="predicted"/>
<accession>A0A2K9DGD2</accession>
<name>A0A2K9DGD2_9MICO</name>
<dbReference type="RefSeq" id="WP_101306472.1">
    <property type="nucleotide sequence ID" value="NZ_CP025299.1"/>
</dbReference>
<organism evidence="2 3">
    <name type="scientific">Microbacterium hominis</name>
    <dbReference type="NCBI Taxonomy" id="162426"/>
    <lineage>
        <taxon>Bacteria</taxon>
        <taxon>Bacillati</taxon>
        <taxon>Actinomycetota</taxon>
        <taxon>Actinomycetes</taxon>
        <taxon>Micrococcales</taxon>
        <taxon>Microbacteriaceae</taxon>
        <taxon>Microbacterium</taxon>
    </lineage>
</organism>
<evidence type="ECO:0000313" key="2">
    <source>
        <dbReference type="EMBL" id="AUG30029.1"/>
    </source>
</evidence>
<dbReference type="CDD" id="cd00143">
    <property type="entry name" value="PP2Cc"/>
    <property type="match status" value="1"/>
</dbReference>
<dbReference type="SMART" id="SM00331">
    <property type="entry name" value="PP2C_SIG"/>
    <property type="match status" value="1"/>
</dbReference>
<reference evidence="2 3" key="1">
    <citation type="submission" date="2017-12" db="EMBL/GenBank/DDBJ databases">
        <title>Isolation and characterization of estrogens degradatiion strain Microbacterium hominis SJTG1.</title>
        <authorList>
            <person name="Xiong W."/>
            <person name="Yin C."/>
            <person name="Zheng D."/>
            <person name="Liang R."/>
        </authorList>
    </citation>
    <scope>NUCLEOTIDE SEQUENCE [LARGE SCALE GENOMIC DNA]</scope>
    <source>
        <strain evidence="2 3">SJTG1</strain>
    </source>
</reference>
<feature type="domain" description="PPM-type phosphatase" evidence="1">
    <location>
        <begin position="7"/>
        <end position="236"/>
    </location>
</feature>
<dbReference type="SMART" id="SM00332">
    <property type="entry name" value="PP2Cc"/>
    <property type="match status" value="1"/>
</dbReference>
<dbReference type="SUPFAM" id="SSF81606">
    <property type="entry name" value="PP2C-like"/>
    <property type="match status" value="1"/>
</dbReference>
<dbReference type="PROSITE" id="PS51746">
    <property type="entry name" value="PPM_2"/>
    <property type="match status" value="1"/>
</dbReference>
<dbReference type="InterPro" id="IPR036457">
    <property type="entry name" value="PPM-type-like_dom_sf"/>
</dbReference>
<protein>
    <submittedName>
        <fullName evidence="2">Serine/threonine protein phosphatase</fullName>
    </submittedName>
</protein>
<dbReference type="Proteomes" id="UP000233276">
    <property type="component" value="Chromosome"/>
</dbReference>